<dbReference type="PANTHER" id="PTHR47331:SF5">
    <property type="entry name" value="RIBONUCLEASE H"/>
    <property type="match status" value="1"/>
</dbReference>
<dbReference type="PANTHER" id="PTHR47331">
    <property type="entry name" value="PHD-TYPE DOMAIN-CONTAINING PROTEIN"/>
    <property type="match status" value="1"/>
</dbReference>
<evidence type="ECO:0000256" key="1">
    <source>
        <dbReference type="SAM" id="Coils"/>
    </source>
</evidence>
<organism evidence="3">
    <name type="scientific">Poeciliopsis prolifica</name>
    <name type="common">blackstripe livebearer</name>
    <dbReference type="NCBI Taxonomy" id="188132"/>
    <lineage>
        <taxon>Eukaryota</taxon>
        <taxon>Metazoa</taxon>
        <taxon>Chordata</taxon>
        <taxon>Craniata</taxon>
        <taxon>Vertebrata</taxon>
        <taxon>Euteleostomi</taxon>
        <taxon>Actinopterygii</taxon>
        <taxon>Neopterygii</taxon>
        <taxon>Teleostei</taxon>
        <taxon>Neoteleostei</taxon>
        <taxon>Acanthomorphata</taxon>
        <taxon>Ovalentaria</taxon>
        <taxon>Atherinomorphae</taxon>
        <taxon>Cyprinodontiformes</taxon>
        <taxon>Poeciliidae</taxon>
        <taxon>Poeciliinae</taxon>
        <taxon>Poeciliopsis</taxon>
    </lineage>
</organism>
<proteinExistence type="predicted"/>
<protein>
    <submittedName>
        <fullName evidence="3">PPUP6964</fullName>
    </submittedName>
</protein>
<name>A0A0S7EZV3_9TELE</name>
<dbReference type="EMBL" id="GBYX01472238">
    <property type="protein sequence ID" value="JAO09416.1"/>
    <property type="molecule type" value="Transcribed_RNA"/>
</dbReference>
<accession>A0A0S7EZV3</accession>
<feature type="coiled-coil region" evidence="1">
    <location>
        <begin position="199"/>
        <end position="287"/>
    </location>
</feature>
<keyword evidence="1" id="KW-0175">Coiled coil</keyword>
<feature type="compositionally biased region" description="Basic and acidic residues" evidence="2">
    <location>
        <begin position="42"/>
        <end position="58"/>
    </location>
</feature>
<gene>
    <name evidence="3" type="primary">PPUP6964</name>
</gene>
<feature type="compositionally biased region" description="Basic and acidic residues" evidence="2">
    <location>
        <begin position="8"/>
        <end position="17"/>
    </location>
</feature>
<feature type="region of interest" description="Disordered" evidence="2">
    <location>
        <begin position="295"/>
        <end position="316"/>
    </location>
</feature>
<sequence length="374" mass="42241">MMEQMTDNETKKGDLLKESNGAVLQQSSETEEEPRRSQRTRKLTERAQELHDNKAKKLQDRFTNTYNKWKVAAKQAKRAINGTPSVDDVQELMSKIRCGSADVKHSYENLRKCVLPGNEIRRRVDTCDAVSEMILERASIYLHNKGDDDDQTEDVDWPESGSVFLSSVSKATSKGSRSLISASSSSIKSQQSSLSSIRRQEAAAELAATQAALKVLEEIESEQQELENLEEEDRRKMALQEEENVARKKALEEKRRQIERLQTVKKLSAAKARLQVYEQEASSDEEVAELLHNQTVERRRSSGAKRSSYEHPPQADSATVLAEAIAESINVSRLPVPEPPVFNGDPLRYKDWKMSFQTLIGRKNIPVNESLLPS</sequence>
<reference evidence="3" key="1">
    <citation type="submission" date="2014-12" db="EMBL/GenBank/DDBJ databases">
        <title>Parallel Evolution in Life History Adaptation Evident in the Tissue-Specific Poeciliopsis prolifica transcriptome.</title>
        <authorList>
            <person name="Jue N.K."/>
            <person name="Foley R.J."/>
            <person name="Obergfell C."/>
            <person name="Reznick D.N."/>
            <person name="O'Neill R.J."/>
            <person name="O'Neill M.J."/>
        </authorList>
    </citation>
    <scope>NUCLEOTIDE SEQUENCE</scope>
</reference>
<evidence type="ECO:0000313" key="3">
    <source>
        <dbReference type="EMBL" id="JAO09416.1"/>
    </source>
</evidence>
<evidence type="ECO:0000256" key="2">
    <source>
        <dbReference type="SAM" id="MobiDB-lite"/>
    </source>
</evidence>
<feature type="region of interest" description="Disordered" evidence="2">
    <location>
        <begin position="1"/>
        <end position="58"/>
    </location>
</feature>
<dbReference type="AlphaFoldDB" id="A0A0S7EZV3"/>